<dbReference type="Proteomes" id="UP001183607">
    <property type="component" value="Unassembled WGS sequence"/>
</dbReference>
<evidence type="ECO:0000313" key="1">
    <source>
        <dbReference type="EMBL" id="MDT0414463.1"/>
    </source>
</evidence>
<protein>
    <submittedName>
        <fullName evidence="1">Pentapeptide repeat-containing protein</fullName>
    </submittedName>
</protein>
<gene>
    <name evidence="1" type="ORF">RM574_03100</name>
</gene>
<dbReference type="SUPFAM" id="SSF141571">
    <property type="entry name" value="Pentapeptide repeat-like"/>
    <property type="match status" value="1"/>
</dbReference>
<dbReference type="InterPro" id="IPR001646">
    <property type="entry name" value="5peptide_repeat"/>
</dbReference>
<sequence length="262" mass="27835">MPADPPPLTPDCASCAGLCCVALPFAKSADFAASKPAGTPCTHLAADFRCTIHERLRPSGWSGCTVFDCHGAGQHLTQHTFGGRDWRAHPELRAPMFRAFPVLLHLHELLRYLTEAAERAPRSLYEETEAARARVAALTAYGPDELPAVDIAAERARANPVLTRVSEAIRAALPGPRTDHRGADLFAAHLRGADLRAANLRGAHLIGADLRGADLRGADVTGADFRGADLRGADLGGALFLLPSRLRAARTDGATRGSPFGE</sequence>
<dbReference type="Gene3D" id="2.160.20.80">
    <property type="entry name" value="E3 ubiquitin-protein ligase SopA"/>
    <property type="match status" value="1"/>
</dbReference>
<dbReference type="Pfam" id="PF00805">
    <property type="entry name" value="Pentapeptide"/>
    <property type="match status" value="1"/>
</dbReference>
<name>A0ABD5E1B1_9ACTN</name>
<dbReference type="PANTHER" id="PTHR14136:SF17">
    <property type="entry name" value="BTB_POZ DOMAIN-CONTAINING PROTEIN KCTD9"/>
    <property type="match status" value="1"/>
</dbReference>
<dbReference type="PANTHER" id="PTHR14136">
    <property type="entry name" value="BTB_POZ DOMAIN-CONTAINING PROTEIN KCTD9"/>
    <property type="match status" value="1"/>
</dbReference>
<accession>A0ABD5E1B1</accession>
<comment type="caution">
    <text evidence="1">The sequence shown here is derived from an EMBL/GenBank/DDBJ whole genome shotgun (WGS) entry which is preliminary data.</text>
</comment>
<dbReference type="EMBL" id="JAVRER010000003">
    <property type="protein sequence ID" value="MDT0414463.1"/>
    <property type="molecule type" value="Genomic_DNA"/>
</dbReference>
<dbReference type="InterPro" id="IPR051082">
    <property type="entry name" value="Pentapeptide-BTB/POZ_domain"/>
</dbReference>
<proteinExistence type="predicted"/>
<reference evidence="2" key="1">
    <citation type="submission" date="2023-07" db="EMBL/GenBank/DDBJ databases">
        <title>30 novel species of actinomycetes from the DSMZ collection.</title>
        <authorList>
            <person name="Nouioui I."/>
        </authorList>
    </citation>
    <scope>NUCLEOTIDE SEQUENCE [LARGE SCALE GENOMIC DNA]</scope>
    <source>
        <strain evidence="2">DSM 41982</strain>
    </source>
</reference>
<dbReference type="AlphaFoldDB" id="A0ABD5E1B1"/>
<evidence type="ECO:0000313" key="2">
    <source>
        <dbReference type="Proteomes" id="UP001183607"/>
    </source>
</evidence>
<dbReference type="RefSeq" id="WP_311676593.1">
    <property type="nucleotide sequence ID" value="NZ_JAVRER010000003.1"/>
</dbReference>
<organism evidence="1 2">
    <name type="scientific">Streptomyces evansiae</name>
    <dbReference type="NCBI Taxonomy" id="3075535"/>
    <lineage>
        <taxon>Bacteria</taxon>
        <taxon>Bacillati</taxon>
        <taxon>Actinomycetota</taxon>
        <taxon>Actinomycetes</taxon>
        <taxon>Kitasatosporales</taxon>
        <taxon>Streptomycetaceae</taxon>
        <taxon>Streptomyces</taxon>
    </lineage>
</organism>